<dbReference type="AntiFam" id="ANF00012">
    <property type="entry name" value="tRNA translation"/>
</dbReference>
<sequence length="93" mass="9999">MRAVCRSIAAHTICRPRGSQTRHPVDSQALAAGSPGHEKGPRRVLILRSPDWTRTSNLPVNSRLLCQLSYRGPAPPTGLEPVTCRLTAGCSAN</sequence>
<name>A0A9W4DN36_9ACTN</name>
<keyword evidence="3" id="KW-1185">Reference proteome</keyword>
<accession>A0A9W4DN36</accession>
<proteinExistence type="predicted"/>
<reference evidence="2" key="1">
    <citation type="submission" date="2021-05" db="EMBL/GenBank/DDBJ databases">
        <authorList>
            <person name="Arsene-Ploetze F."/>
        </authorList>
    </citation>
    <scope>NUCLEOTIDE SEQUENCE</scope>
    <source>
        <strain evidence="2">DSM 42138</strain>
    </source>
</reference>
<comment type="caution">
    <text evidence="2">The sequence shown here is derived from an EMBL/GenBank/DDBJ whole genome shotgun (WGS) entry which is preliminary data.</text>
</comment>
<protein>
    <submittedName>
        <fullName evidence="2">Uncharacterized protein</fullName>
    </submittedName>
</protein>
<evidence type="ECO:0000313" key="2">
    <source>
        <dbReference type="EMBL" id="CAG6392995.1"/>
    </source>
</evidence>
<gene>
    <name evidence="2" type="ORF">SCOCK_20026</name>
</gene>
<evidence type="ECO:0000256" key="1">
    <source>
        <dbReference type="SAM" id="MobiDB-lite"/>
    </source>
</evidence>
<dbReference type="EMBL" id="CAJSLV010000048">
    <property type="protein sequence ID" value="CAG6392995.1"/>
    <property type="molecule type" value="Genomic_DNA"/>
</dbReference>
<evidence type="ECO:0000313" key="3">
    <source>
        <dbReference type="Proteomes" id="UP001152519"/>
    </source>
</evidence>
<feature type="region of interest" description="Disordered" evidence="1">
    <location>
        <begin position="16"/>
        <end position="41"/>
    </location>
</feature>
<dbReference type="AlphaFoldDB" id="A0A9W4DN36"/>
<dbReference type="Proteomes" id="UP001152519">
    <property type="component" value="Unassembled WGS sequence"/>
</dbReference>
<organism evidence="2 3">
    <name type="scientific">Actinacidiphila cocklensis</name>
    <dbReference type="NCBI Taxonomy" id="887465"/>
    <lineage>
        <taxon>Bacteria</taxon>
        <taxon>Bacillati</taxon>
        <taxon>Actinomycetota</taxon>
        <taxon>Actinomycetes</taxon>
        <taxon>Kitasatosporales</taxon>
        <taxon>Streptomycetaceae</taxon>
        <taxon>Actinacidiphila</taxon>
    </lineage>
</organism>